<evidence type="ECO:0000256" key="2">
    <source>
        <dbReference type="ARBA" id="ARBA00022803"/>
    </source>
</evidence>
<dbReference type="GeneID" id="8243366"/>
<gene>
    <name evidence="4" type="ORF">MICPUN_100451</name>
</gene>
<accession>C1E5Y8</accession>
<dbReference type="PANTHER" id="PTHR45586">
    <property type="entry name" value="TPR REPEAT-CONTAINING PROTEIN PA4667"/>
    <property type="match status" value="1"/>
</dbReference>
<evidence type="ECO:0000313" key="4">
    <source>
        <dbReference type="EMBL" id="ACO63716.1"/>
    </source>
</evidence>
<reference evidence="4 5" key="1">
    <citation type="journal article" date="2009" name="Science">
        <title>Green evolution and dynamic adaptations revealed by genomes of the marine picoeukaryotes Micromonas.</title>
        <authorList>
            <person name="Worden A.Z."/>
            <person name="Lee J.H."/>
            <person name="Mock T."/>
            <person name="Rouze P."/>
            <person name="Simmons M.P."/>
            <person name="Aerts A.L."/>
            <person name="Allen A.E."/>
            <person name="Cuvelier M.L."/>
            <person name="Derelle E."/>
            <person name="Everett M.V."/>
            <person name="Foulon E."/>
            <person name="Grimwood J."/>
            <person name="Gundlach H."/>
            <person name="Henrissat B."/>
            <person name="Napoli C."/>
            <person name="McDonald S.M."/>
            <person name="Parker M.S."/>
            <person name="Rombauts S."/>
            <person name="Salamov A."/>
            <person name="Von Dassow P."/>
            <person name="Badger J.H."/>
            <person name="Coutinho P.M."/>
            <person name="Demir E."/>
            <person name="Dubchak I."/>
            <person name="Gentemann C."/>
            <person name="Eikrem W."/>
            <person name="Gready J.E."/>
            <person name="John U."/>
            <person name="Lanier W."/>
            <person name="Lindquist E.A."/>
            <person name="Lucas S."/>
            <person name="Mayer K.F."/>
            <person name="Moreau H."/>
            <person name="Not F."/>
            <person name="Otillar R."/>
            <person name="Panaud O."/>
            <person name="Pangilinan J."/>
            <person name="Paulsen I."/>
            <person name="Piegu B."/>
            <person name="Poliakov A."/>
            <person name="Robbens S."/>
            <person name="Schmutz J."/>
            <person name="Toulza E."/>
            <person name="Wyss T."/>
            <person name="Zelensky A."/>
            <person name="Zhou K."/>
            <person name="Armbrust E.V."/>
            <person name="Bhattacharya D."/>
            <person name="Goodenough U.W."/>
            <person name="Van de Peer Y."/>
            <person name="Grigoriev I.V."/>
        </authorList>
    </citation>
    <scope>NUCLEOTIDE SEQUENCE [LARGE SCALE GENOMIC DNA]</scope>
    <source>
        <strain evidence="5">RCC299 / NOUM17</strain>
    </source>
</reference>
<dbReference type="RefSeq" id="XP_002502458.1">
    <property type="nucleotide sequence ID" value="XM_002502412.1"/>
</dbReference>
<evidence type="ECO:0000256" key="3">
    <source>
        <dbReference type="SAM" id="MobiDB-lite"/>
    </source>
</evidence>
<dbReference type="SMART" id="SM00028">
    <property type="entry name" value="TPR"/>
    <property type="match status" value="4"/>
</dbReference>
<dbReference type="STRING" id="296587.C1E5Y8"/>
<name>C1E5Y8_MICCC</name>
<dbReference type="EMBL" id="CP001326">
    <property type="protein sequence ID" value="ACO63716.1"/>
    <property type="molecule type" value="Genomic_DNA"/>
</dbReference>
<dbReference type="PANTHER" id="PTHR45586:SF1">
    <property type="entry name" value="LIPOPOLYSACCHARIDE ASSEMBLY PROTEIN B"/>
    <property type="match status" value="1"/>
</dbReference>
<sequence>MYGWERRGGDLPNRHAESITRDDVLAHLARTRDVLTGARARKDADDRDGAVRADDTEATGALAAPELEETLDTSAYSTWTDAKAHAAESYARGDFVAAAGLFAVAAAMIDPTTSGEDDAGGVNSAALQSNRSCALLAAGRPEDALLAADACVATRPEWPKARYRRAEALFALRRFRECADDLALATKLSGDSPDPVLAKRAADCDAALAQLAVLDEMETEQVKEKEEEDAKARNEEQAERDRQLAELTAAAEDRERDPAVKALFQRLEKTFEEAKKAGSETGPDPFECEHLLNKILTLEPDFTACSFQLALIQRRLGRHAAAIETMRSCLHTAAGFMTGYSQFGQMLEHIHGKECRGFQEAELLYANVAQRYFDHPDAWIGLSTLLMRLGRVNDAIAVLRAAMVGGPEGKFVKPRQDGVVLMTLAFAQHMRGHSAEPTSLYMLSVTAGGGSAAMFLLRRIFEDCGDDENADTYADALTQMKKDAPQELWRAFEAINWMFAAPHWVTVLGKLGLAERMRASGLEGRIVPPAYDVYERKDSDDPPIDFVPGDYIAKGKNRVYEGTHPDAPRVRRCERIEDVQAFLGDDAECLLAQRCVSDPATLEGGRKYSLHFYVVVFGVEPKPKNEWDETGPHVVVNAKVTKGFRLCVAPGRYVEGGEDDDAHLTNRGARGDSGAVDSAEIDDVAAFGARAGIDWEAEAWPAITNALRETLIALCAGMVGDGDAVGDFSMAAHQSMRIPKIVEAAFVLDASGAPWLVDLCQPECSNPRAKTLHAAVEEAMGCAGERESALESLF</sequence>
<evidence type="ECO:0000256" key="1">
    <source>
        <dbReference type="ARBA" id="ARBA00022737"/>
    </source>
</evidence>
<keyword evidence="2" id="KW-0802">TPR repeat</keyword>
<dbReference type="KEGG" id="mis:MICPUN_100451"/>
<dbReference type="AlphaFoldDB" id="C1E5Y8"/>
<feature type="compositionally biased region" description="Basic and acidic residues" evidence="3">
    <location>
        <begin position="220"/>
        <end position="242"/>
    </location>
</feature>
<evidence type="ECO:0000313" key="5">
    <source>
        <dbReference type="Proteomes" id="UP000002009"/>
    </source>
</evidence>
<dbReference type="OMA" id="GRERACM"/>
<dbReference type="InterPro" id="IPR011990">
    <property type="entry name" value="TPR-like_helical_dom_sf"/>
</dbReference>
<keyword evidence="1" id="KW-0677">Repeat</keyword>
<feature type="region of interest" description="Disordered" evidence="3">
    <location>
        <begin position="218"/>
        <end position="242"/>
    </location>
</feature>
<keyword evidence="5" id="KW-1185">Reference proteome</keyword>
<proteinExistence type="predicted"/>
<dbReference type="InParanoid" id="C1E5Y8"/>
<protein>
    <submittedName>
        <fullName evidence="4">Uncharacterized protein</fullName>
    </submittedName>
</protein>
<dbReference type="OrthoDB" id="500452at2759"/>
<dbReference type="Gene3D" id="1.25.40.10">
    <property type="entry name" value="Tetratricopeptide repeat domain"/>
    <property type="match status" value="2"/>
</dbReference>
<dbReference type="Proteomes" id="UP000002009">
    <property type="component" value="Chromosome 5"/>
</dbReference>
<dbReference type="InterPro" id="IPR051012">
    <property type="entry name" value="CellSynth/LPSAsmb/PSIAsmb"/>
</dbReference>
<dbReference type="SUPFAM" id="SSF48452">
    <property type="entry name" value="TPR-like"/>
    <property type="match status" value="1"/>
</dbReference>
<dbReference type="InterPro" id="IPR019734">
    <property type="entry name" value="TPR_rpt"/>
</dbReference>
<organism evidence="4 5">
    <name type="scientific">Micromonas commoda (strain RCC299 / NOUM17 / CCMP2709)</name>
    <name type="common">Picoplanktonic green alga</name>
    <dbReference type="NCBI Taxonomy" id="296587"/>
    <lineage>
        <taxon>Eukaryota</taxon>
        <taxon>Viridiplantae</taxon>
        <taxon>Chlorophyta</taxon>
        <taxon>Mamiellophyceae</taxon>
        <taxon>Mamiellales</taxon>
        <taxon>Mamiellaceae</taxon>
        <taxon>Micromonas</taxon>
    </lineage>
</organism>